<feature type="compositionally biased region" description="Polar residues" evidence="1">
    <location>
        <begin position="407"/>
        <end position="422"/>
    </location>
</feature>
<dbReference type="EMBL" id="LSSN01001039">
    <property type="protein sequence ID" value="OMJ21286.1"/>
    <property type="molecule type" value="Genomic_DNA"/>
</dbReference>
<keyword evidence="2" id="KW-0472">Membrane</keyword>
<organism evidence="3 4">
    <name type="scientific">Smittium culicis</name>
    <dbReference type="NCBI Taxonomy" id="133412"/>
    <lineage>
        <taxon>Eukaryota</taxon>
        <taxon>Fungi</taxon>
        <taxon>Fungi incertae sedis</taxon>
        <taxon>Zoopagomycota</taxon>
        <taxon>Kickxellomycotina</taxon>
        <taxon>Harpellomycetes</taxon>
        <taxon>Harpellales</taxon>
        <taxon>Legeriomycetaceae</taxon>
        <taxon>Smittium</taxon>
    </lineage>
</organism>
<evidence type="ECO:0000313" key="3">
    <source>
        <dbReference type="EMBL" id="OMJ21286.1"/>
    </source>
</evidence>
<keyword evidence="2" id="KW-1133">Transmembrane helix</keyword>
<evidence type="ECO:0000256" key="2">
    <source>
        <dbReference type="SAM" id="Phobius"/>
    </source>
</evidence>
<keyword evidence="2" id="KW-0812">Transmembrane</keyword>
<feature type="transmembrane region" description="Helical" evidence="2">
    <location>
        <begin position="186"/>
        <end position="207"/>
    </location>
</feature>
<accession>A0A1R1Y3H6</accession>
<dbReference type="STRING" id="133412.A0A1R1Y3H6"/>
<feature type="region of interest" description="Disordered" evidence="1">
    <location>
        <begin position="407"/>
        <end position="428"/>
    </location>
</feature>
<protein>
    <submittedName>
        <fullName evidence="3">Uncharacterized protein</fullName>
    </submittedName>
</protein>
<gene>
    <name evidence="3" type="ORF">AYI70_g3566</name>
</gene>
<keyword evidence="4" id="KW-1185">Reference proteome</keyword>
<feature type="compositionally biased region" description="Polar residues" evidence="1">
    <location>
        <begin position="309"/>
        <end position="324"/>
    </location>
</feature>
<feature type="region of interest" description="Disordered" evidence="1">
    <location>
        <begin position="303"/>
        <end position="328"/>
    </location>
</feature>
<dbReference type="Proteomes" id="UP000187283">
    <property type="component" value="Unassembled WGS sequence"/>
</dbReference>
<sequence>MLYHGTVFTQASMWFINVSNGDGTFGVTPTLDWFIHSDVSNASSPVTRSFALAIVPNGSSVDDVLSVPRASFSITNPQAPSPTVPTAATASISSLLNSDSIATNSINTMSFVSLSDSNASIDLSSFDPSISNINSNSEITPTNSSPDLTLSPTNSIDLTSKSNGNSTITLIEKESGNGGLSTAGKIAVAIGSSIFIILLLLLIIILLKRRKKNILHKKNLNDTAFGEGAAAAVPIDSGSSYQNSSKSMLLYNVQTDKSKSDPVLANGQQSRFADDKLYNHVISDLPKAYSDFPRSTRSVSLHSRIHSIDPNTSAPITQKTNLSGVDQGPINPLSNIDAHAISQGFRDALNKSLALSSDDELDKNNPEPRSSKDFDDSWRHEVALNRLNRTLEEDDSILKIMPQRSLTAFSTPPLNQSSSSVPRNEDSP</sequence>
<dbReference type="AlphaFoldDB" id="A0A1R1Y3H6"/>
<comment type="caution">
    <text evidence="3">The sequence shown here is derived from an EMBL/GenBank/DDBJ whole genome shotgun (WGS) entry which is preliminary data.</text>
</comment>
<evidence type="ECO:0000256" key="1">
    <source>
        <dbReference type="SAM" id="MobiDB-lite"/>
    </source>
</evidence>
<name>A0A1R1Y3H6_9FUNG</name>
<evidence type="ECO:0000313" key="4">
    <source>
        <dbReference type="Proteomes" id="UP000187283"/>
    </source>
</evidence>
<reference evidence="3 4" key="1">
    <citation type="submission" date="2017-01" db="EMBL/GenBank/DDBJ databases">
        <authorList>
            <person name="Mah S.A."/>
            <person name="Swanson W.J."/>
            <person name="Moy G.W."/>
            <person name="Vacquier V.D."/>
        </authorList>
    </citation>
    <scope>NUCLEOTIDE SEQUENCE [LARGE SCALE GENOMIC DNA]</scope>
    <source>
        <strain evidence="3 4">GSMNP</strain>
    </source>
</reference>
<proteinExistence type="predicted"/>
<dbReference type="OrthoDB" id="5579184at2759"/>